<evidence type="ECO:0000313" key="3">
    <source>
        <dbReference type="Proteomes" id="UP000039865"/>
    </source>
</evidence>
<feature type="compositionally biased region" description="Basic and acidic residues" evidence="1">
    <location>
        <begin position="15"/>
        <end position="27"/>
    </location>
</feature>
<dbReference type="InParanoid" id="A0A078AHV1"/>
<dbReference type="EMBL" id="CCKQ01009986">
    <property type="protein sequence ID" value="CDW81476.1"/>
    <property type="molecule type" value="Genomic_DNA"/>
</dbReference>
<evidence type="ECO:0000256" key="1">
    <source>
        <dbReference type="SAM" id="MobiDB-lite"/>
    </source>
</evidence>
<evidence type="ECO:0000313" key="2">
    <source>
        <dbReference type="EMBL" id="CDW81476.1"/>
    </source>
</evidence>
<proteinExistence type="predicted"/>
<name>A0A078AHV1_STYLE</name>
<organism evidence="2 3">
    <name type="scientific">Stylonychia lemnae</name>
    <name type="common">Ciliate</name>
    <dbReference type="NCBI Taxonomy" id="5949"/>
    <lineage>
        <taxon>Eukaryota</taxon>
        <taxon>Sar</taxon>
        <taxon>Alveolata</taxon>
        <taxon>Ciliophora</taxon>
        <taxon>Intramacronucleata</taxon>
        <taxon>Spirotrichea</taxon>
        <taxon>Stichotrichia</taxon>
        <taxon>Sporadotrichida</taxon>
        <taxon>Oxytrichidae</taxon>
        <taxon>Stylonychinae</taxon>
        <taxon>Stylonychia</taxon>
    </lineage>
</organism>
<gene>
    <name evidence="2" type="primary">Contig7273.g7777</name>
    <name evidence="2" type="ORF">STYLEM_10493</name>
</gene>
<accession>A0A078AHV1</accession>
<dbReference type="Proteomes" id="UP000039865">
    <property type="component" value="Unassembled WGS sequence"/>
</dbReference>
<sequence length="635" mass="72686">MGCKNTKPPKQEGPNPKRNELYIDKSDPLAPQSRQNIPDKPIAKQITNIKKIDKMDKKVIDQILYLHPVKVVEMAYKDEKAFINLIKLNGVKNLAIYTGYEADPPIVLQSGKRVSTLTWNPLTFALILQKTDLFNFIVKDVNFNLKILLEAQPQQLRASQINSQMFSKDELMTPLFQLMYENQSSLVKVFANELLHLMRNGNIKALFKQAARSENSGQNLEVLLQSRAFKQLYYQKVKAVMKTKVNKEIKTEAKPYLEFINALQKAHKNRDNVQSKVSQLIQKTINGDLSGVKGKIGNSDIPKEAVPYLLDPSLQEQTIHVNAIIGDFPIELSKMNAIEIACALSKPQIVQYFIVDLQLKSFRDFQMNNKGGLLNEMHFMVGAILRKDHDITKILLEQSQLWTYDDFKEITGIMKQCSFVRGIHEALESKTAQEIFINLNLQDRFRFVRDFLALPYKIDISDSQVDLYQEENYVEQSARSQQAVSQKKKNLLSAKDQTLLSNLIKTKLVNPPYISAYLFQEFAKRKDTYKNELEVEKIPADPADTLNFLKIAIETVDDLDLHEYIHETHGAIVNYLENTVNMISMNLEGNSDSHLSQMKEQISKLIGKIQGHQTYIMIKGESSDQDQENILDNQA</sequence>
<feature type="region of interest" description="Disordered" evidence="1">
    <location>
        <begin position="1"/>
        <end position="37"/>
    </location>
</feature>
<dbReference type="AlphaFoldDB" id="A0A078AHV1"/>
<protein>
    <submittedName>
        <fullName evidence="2">Uncharacterized protein</fullName>
    </submittedName>
</protein>
<keyword evidence="3" id="KW-1185">Reference proteome</keyword>
<reference evidence="2 3" key="1">
    <citation type="submission" date="2014-06" db="EMBL/GenBank/DDBJ databases">
        <authorList>
            <person name="Swart Estienne"/>
        </authorList>
    </citation>
    <scope>NUCLEOTIDE SEQUENCE [LARGE SCALE GENOMIC DNA]</scope>
    <source>
        <strain evidence="2 3">130c</strain>
    </source>
</reference>